<dbReference type="InterPro" id="IPR000477">
    <property type="entry name" value="RT_dom"/>
</dbReference>
<dbReference type="PANTHER" id="PTHR34047">
    <property type="entry name" value="NUCLEAR INTRON MATURASE 1, MITOCHONDRIAL-RELATED"/>
    <property type="match status" value="1"/>
</dbReference>
<dbReference type="GO" id="GO:0003964">
    <property type="term" value="F:RNA-directed DNA polymerase activity"/>
    <property type="evidence" value="ECO:0007669"/>
    <property type="project" value="UniProtKB-KW"/>
</dbReference>
<keyword evidence="3" id="KW-0695">RNA-directed DNA polymerase</keyword>
<dbReference type="InterPro" id="IPR043502">
    <property type="entry name" value="DNA/RNA_pol_sf"/>
</dbReference>
<name>A0A0P8BSG7_9CYAN</name>
<dbReference type="Gene3D" id="3.30.70.270">
    <property type="match status" value="1"/>
</dbReference>
<dbReference type="PATRIC" id="fig|1666911.3.peg.5462"/>
<evidence type="ECO:0000313" key="3">
    <source>
        <dbReference type="EMBL" id="KPQ31653.1"/>
    </source>
</evidence>
<sequence length="458" mass="53124">MEQRGTHPVVRSTETPSTPRGGAPATTGVDRIASRARSHVAEPFTALMHHYSVENLRACFESLDGNKALGIDRVTKAEYGENLEANLQGLHRKLQQLSYRPQPVRQVEIPKEDGSKRPLGISCLEDKIVQEMTRRILEAIYEPVFINSSYGFRPKRSCHDALRQLNTEVMGEPVNWVADIDLAKFFDTMPHQEILTVLGLRIKDGKFLRLITRMLKAGTQTPDGVLYGELGSPQGSIASPVIANIFLDHVLDKWFTEVVRNHCQGYCAIIRYADDVITVFERETDAHRFMRALPRRLAKYGLRINPNKTHLVAFGKGHARYCFQTGQRPSTFDFLGLTHYWGRSRKGYVRVKRKTAKKRLRRSLRDMKHWIKRVRNVYRLPLIWKVVGLKLRGHFNYFGVTDNSQALYRYAREVDKLLFKWLNRRSQRRSFTWEQFRRYQTRFPLPRPGRPVSLYPSS</sequence>
<dbReference type="InterPro" id="IPR030931">
    <property type="entry name" value="Group_II_RT_mat"/>
</dbReference>
<evidence type="ECO:0000313" key="4">
    <source>
        <dbReference type="Proteomes" id="UP000050465"/>
    </source>
</evidence>
<dbReference type="CDD" id="cd01651">
    <property type="entry name" value="RT_G2_intron"/>
    <property type="match status" value="1"/>
</dbReference>
<dbReference type="PANTHER" id="PTHR34047:SF8">
    <property type="entry name" value="PROTEIN YKFC"/>
    <property type="match status" value="1"/>
</dbReference>
<dbReference type="SUPFAM" id="SSF56672">
    <property type="entry name" value="DNA/RNA polymerases"/>
    <property type="match status" value="1"/>
</dbReference>
<dbReference type="NCBIfam" id="TIGR04416">
    <property type="entry name" value="group_II_RT_mat"/>
    <property type="match status" value="1"/>
</dbReference>
<protein>
    <submittedName>
        <fullName evidence="3">Retron-type reverse transcriptase</fullName>
    </submittedName>
</protein>
<dbReference type="STRING" id="1666911.HLUCCA11_23280"/>
<dbReference type="EMBL" id="LJZR01000090">
    <property type="protein sequence ID" value="KPQ31653.1"/>
    <property type="molecule type" value="Genomic_DNA"/>
</dbReference>
<comment type="caution">
    <text evidence="3">The sequence shown here is derived from an EMBL/GenBank/DDBJ whole genome shotgun (WGS) entry which is preliminary data.</text>
</comment>
<dbReference type="InterPro" id="IPR043128">
    <property type="entry name" value="Rev_trsase/Diguanyl_cyclase"/>
</dbReference>
<keyword evidence="3" id="KW-0548">Nucleotidyltransferase</keyword>
<evidence type="ECO:0000256" key="1">
    <source>
        <dbReference type="SAM" id="MobiDB-lite"/>
    </source>
</evidence>
<organism evidence="3 4">
    <name type="scientific">Phormidesmis priestleyi Ana</name>
    <dbReference type="NCBI Taxonomy" id="1666911"/>
    <lineage>
        <taxon>Bacteria</taxon>
        <taxon>Bacillati</taxon>
        <taxon>Cyanobacteriota</taxon>
        <taxon>Cyanophyceae</taxon>
        <taxon>Leptolyngbyales</taxon>
        <taxon>Leptolyngbyaceae</taxon>
        <taxon>Phormidesmis</taxon>
    </lineage>
</organism>
<dbReference type="InterPro" id="IPR051083">
    <property type="entry name" value="GrpII_Intron_Splice-Mob/Def"/>
</dbReference>
<accession>A0A0P8BSG7</accession>
<proteinExistence type="predicted"/>
<reference evidence="3 4" key="1">
    <citation type="submission" date="2015-09" db="EMBL/GenBank/DDBJ databases">
        <title>Identification and resolution of microdiversity through metagenomic sequencing of parallel consortia.</title>
        <authorList>
            <person name="Nelson W.C."/>
            <person name="Romine M.F."/>
            <person name="Lindemann S.R."/>
        </authorList>
    </citation>
    <scope>NUCLEOTIDE SEQUENCE [LARGE SCALE GENOMIC DNA]</scope>
    <source>
        <strain evidence="3">Ana</strain>
    </source>
</reference>
<dbReference type="PROSITE" id="PS50878">
    <property type="entry name" value="RT_POL"/>
    <property type="match status" value="1"/>
</dbReference>
<keyword evidence="3" id="KW-0808">Transferase</keyword>
<evidence type="ECO:0000259" key="2">
    <source>
        <dbReference type="PROSITE" id="PS50878"/>
    </source>
</evidence>
<dbReference type="Pfam" id="PF00078">
    <property type="entry name" value="RVT_1"/>
    <property type="match status" value="1"/>
</dbReference>
<dbReference type="AlphaFoldDB" id="A0A0P8BSG7"/>
<feature type="domain" description="Reverse transcriptase" evidence="2">
    <location>
        <begin position="90"/>
        <end position="339"/>
    </location>
</feature>
<feature type="region of interest" description="Disordered" evidence="1">
    <location>
        <begin position="1"/>
        <end position="28"/>
    </location>
</feature>
<dbReference type="Proteomes" id="UP000050465">
    <property type="component" value="Unassembled WGS sequence"/>
</dbReference>
<gene>
    <name evidence="3" type="ORF">HLUCCA11_23280</name>
</gene>